<protein>
    <submittedName>
        <fullName evidence="1">Uncharacterized protein</fullName>
    </submittedName>
</protein>
<organism evidence="1">
    <name type="scientific">uncultured Chloroflexia bacterium</name>
    <dbReference type="NCBI Taxonomy" id="1672391"/>
    <lineage>
        <taxon>Bacteria</taxon>
        <taxon>Bacillati</taxon>
        <taxon>Chloroflexota</taxon>
        <taxon>Chloroflexia</taxon>
        <taxon>environmental samples</taxon>
    </lineage>
</organism>
<dbReference type="Gene3D" id="3.90.180.10">
    <property type="entry name" value="Medium-chain alcohol dehydrogenases, catalytic domain"/>
    <property type="match status" value="1"/>
</dbReference>
<dbReference type="EMBL" id="CADCTR010002650">
    <property type="protein sequence ID" value="CAA9364425.1"/>
    <property type="molecule type" value="Genomic_DNA"/>
</dbReference>
<name>A0A6J4MQH6_9CHLR</name>
<dbReference type="AlphaFoldDB" id="A0A6J4MQH6"/>
<dbReference type="Pfam" id="PF13602">
    <property type="entry name" value="ADH_zinc_N_2"/>
    <property type="match status" value="1"/>
</dbReference>
<sequence length="48" mass="5046">MSTFLVLHTPVIDRAYPLSETPEAIGHVGGGHARGKIAITVPEQGAHL</sequence>
<evidence type="ECO:0000313" key="1">
    <source>
        <dbReference type="EMBL" id="CAA9364425.1"/>
    </source>
</evidence>
<reference evidence="1" key="1">
    <citation type="submission" date="2020-02" db="EMBL/GenBank/DDBJ databases">
        <authorList>
            <person name="Meier V. D."/>
        </authorList>
    </citation>
    <scope>NUCLEOTIDE SEQUENCE</scope>
    <source>
        <strain evidence="1">AVDCRST_MAG93</strain>
    </source>
</reference>
<gene>
    <name evidence="1" type="ORF">AVDCRST_MAG93-7857</name>
</gene>
<accession>A0A6J4MQH6</accession>
<proteinExistence type="predicted"/>